<keyword evidence="3" id="KW-1133">Transmembrane helix</keyword>
<feature type="transmembrane region" description="Helical" evidence="3">
    <location>
        <begin position="253"/>
        <end position="276"/>
    </location>
</feature>
<organism evidence="5 6">
    <name type="scientific">Lysinibacillus antri</name>
    <dbReference type="NCBI Taxonomy" id="2498145"/>
    <lineage>
        <taxon>Bacteria</taxon>
        <taxon>Bacillati</taxon>
        <taxon>Bacillota</taxon>
        <taxon>Bacilli</taxon>
        <taxon>Bacillales</taxon>
        <taxon>Bacillaceae</taxon>
        <taxon>Lysinibacillus</taxon>
    </lineage>
</organism>
<keyword evidence="5" id="KW-0808">Transferase</keyword>
<comment type="caution">
    <text evidence="5">The sequence shown here is derived from an EMBL/GenBank/DDBJ whole genome shotgun (WGS) entry which is preliminary data.</text>
</comment>
<evidence type="ECO:0000256" key="1">
    <source>
        <dbReference type="ARBA" id="ARBA00004370"/>
    </source>
</evidence>
<dbReference type="RefSeq" id="WP_126658940.1">
    <property type="nucleotide sequence ID" value="NZ_RYYR01000010.1"/>
</dbReference>
<proteinExistence type="inferred from homology"/>
<reference evidence="5 6" key="1">
    <citation type="submission" date="2018-12" db="EMBL/GenBank/DDBJ databases">
        <title>Lysinibacillus antri sp. nov., isolated from a cave soil.</title>
        <authorList>
            <person name="Narsing Rao M.P."/>
            <person name="Zhang H."/>
            <person name="Dong Z.-Y."/>
            <person name="Niu X.-K."/>
            <person name="Zhang K."/>
            <person name="Fang B.-Z."/>
            <person name="Kang Y.-Q."/>
            <person name="Xiao M."/>
            <person name="Li W.-J."/>
        </authorList>
    </citation>
    <scope>NUCLEOTIDE SEQUENCE [LARGE SCALE GENOMIC DNA]</scope>
    <source>
        <strain evidence="5 6">SYSU K30002</strain>
    </source>
</reference>
<feature type="transmembrane region" description="Helical" evidence="3">
    <location>
        <begin position="56"/>
        <end position="76"/>
    </location>
</feature>
<gene>
    <name evidence="5" type="ORF">EK386_09580</name>
</gene>
<name>A0A3S0RVZ3_9BACI</name>
<feature type="transmembrane region" description="Helical" evidence="3">
    <location>
        <begin position="187"/>
        <end position="205"/>
    </location>
</feature>
<evidence type="ECO:0000256" key="2">
    <source>
        <dbReference type="ARBA" id="ARBA00007400"/>
    </source>
</evidence>
<dbReference type="AlphaFoldDB" id="A0A3S0RVZ3"/>
<feature type="transmembrane region" description="Helical" evidence="3">
    <location>
        <begin position="345"/>
        <end position="366"/>
    </location>
</feature>
<feature type="transmembrane region" description="Helical" evidence="3">
    <location>
        <begin position="225"/>
        <end position="241"/>
    </location>
</feature>
<evidence type="ECO:0000313" key="5">
    <source>
        <dbReference type="EMBL" id="RUL53202.1"/>
    </source>
</evidence>
<evidence type="ECO:0000313" key="6">
    <source>
        <dbReference type="Proteomes" id="UP000287910"/>
    </source>
</evidence>
<dbReference type="EMBL" id="RYYR01000010">
    <property type="protein sequence ID" value="RUL53202.1"/>
    <property type="molecule type" value="Genomic_DNA"/>
</dbReference>
<feature type="transmembrane region" description="Helical" evidence="3">
    <location>
        <begin position="12"/>
        <end position="36"/>
    </location>
</feature>
<dbReference type="Pfam" id="PF01757">
    <property type="entry name" value="Acyl_transf_3"/>
    <property type="match status" value="1"/>
</dbReference>
<keyword evidence="6" id="KW-1185">Reference proteome</keyword>
<dbReference type="GO" id="GO:0016747">
    <property type="term" value="F:acyltransferase activity, transferring groups other than amino-acyl groups"/>
    <property type="evidence" value="ECO:0007669"/>
    <property type="project" value="InterPro"/>
</dbReference>
<feature type="transmembrane region" description="Helical" evidence="3">
    <location>
        <begin position="97"/>
        <end position="116"/>
    </location>
</feature>
<keyword evidence="5" id="KW-0012">Acyltransferase</keyword>
<comment type="subcellular location">
    <subcellularLocation>
        <location evidence="1">Membrane</location>
    </subcellularLocation>
</comment>
<accession>A0A3S0RVZ3</accession>
<feature type="transmembrane region" description="Helical" evidence="3">
    <location>
        <begin position="321"/>
        <end position="339"/>
    </location>
</feature>
<evidence type="ECO:0000256" key="3">
    <source>
        <dbReference type="SAM" id="Phobius"/>
    </source>
</evidence>
<keyword evidence="3" id="KW-0812">Transmembrane</keyword>
<keyword evidence="3" id="KW-0472">Membrane</keyword>
<evidence type="ECO:0000259" key="4">
    <source>
        <dbReference type="Pfam" id="PF01757"/>
    </source>
</evidence>
<feature type="transmembrane region" description="Helical" evidence="3">
    <location>
        <begin position="282"/>
        <end position="300"/>
    </location>
</feature>
<dbReference type="InterPro" id="IPR050879">
    <property type="entry name" value="Acyltransferase_3"/>
</dbReference>
<dbReference type="Proteomes" id="UP000287910">
    <property type="component" value="Unassembled WGS sequence"/>
</dbReference>
<sequence>MKANRIESLDSLRGISALIVVVFHCLIAFVVFANAINFQFENEFIKFLTLSPLKVLWSGNEAVLLFFVLSGFVLTLPMLNGKQQRYTVYITKRFFRIYIPYIVMMAVSTILAIVFMEYKDSTGLSAHYEARWNHDVTKSAVIAYILMINYELTNVNGVVWSLIHEMRISIIFPFVAYIIYKLNFFKSFFVIFIGWALCYVGVNYINNTVDFGKYAIVTGNIGQTVWYSLFFFAGSFLAKYIQLFSFLKKTHPFIKFIVFAIAILLINAKSMLYMIGIASYKMPQIIALFGILILFIFVLNSKLADEWLTRRPILWLGKVSYSLYLVHIPVIMVTTIVLGKVIPMVWAFVLAIGLSILAAGIVYRLVEVPSIHLGKKVSMMFVKGQK</sequence>
<dbReference type="InterPro" id="IPR002656">
    <property type="entry name" value="Acyl_transf_3_dom"/>
</dbReference>
<feature type="domain" description="Acyltransferase 3" evidence="4">
    <location>
        <begin position="7"/>
        <end position="364"/>
    </location>
</feature>
<protein>
    <submittedName>
        <fullName evidence="5">Acyltransferase</fullName>
    </submittedName>
</protein>
<comment type="similarity">
    <text evidence="2">Belongs to the acyltransferase 3 family.</text>
</comment>
<dbReference type="PANTHER" id="PTHR23028">
    <property type="entry name" value="ACETYLTRANSFERASE"/>
    <property type="match status" value="1"/>
</dbReference>